<protein>
    <submittedName>
        <fullName evidence="2">Uncharacterized protein</fullName>
    </submittedName>
</protein>
<evidence type="ECO:0000313" key="3">
    <source>
        <dbReference type="Proteomes" id="UP000287651"/>
    </source>
</evidence>
<evidence type="ECO:0000313" key="2">
    <source>
        <dbReference type="EMBL" id="RRT59920.1"/>
    </source>
</evidence>
<accession>A0A426Z7F4</accession>
<dbReference type="AlphaFoldDB" id="A0A426Z7F4"/>
<dbReference type="EMBL" id="AMZH03008008">
    <property type="protein sequence ID" value="RRT59920.1"/>
    <property type="molecule type" value="Genomic_DNA"/>
</dbReference>
<reference evidence="2 3" key="1">
    <citation type="journal article" date="2014" name="Agronomy (Basel)">
        <title>A Draft Genome Sequence for Ensete ventricosum, the Drought-Tolerant Tree Against Hunger.</title>
        <authorList>
            <person name="Harrison J."/>
            <person name="Moore K.A."/>
            <person name="Paszkiewicz K."/>
            <person name="Jones T."/>
            <person name="Grant M."/>
            <person name="Ambacheew D."/>
            <person name="Muzemil S."/>
            <person name="Studholme D.J."/>
        </authorList>
    </citation>
    <scope>NUCLEOTIDE SEQUENCE [LARGE SCALE GENOMIC DNA]</scope>
</reference>
<gene>
    <name evidence="2" type="ORF">B296_00036419</name>
</gene>
<comment type="caution">
    <text evidence="2">The sequence shown here is derived from an EMBL/GenBank/DDBJ whole genome shotgun (WGS) entry which is preliminary data.</text>
</comment>
<dbReference type="Proteomes" id="UP000287651">
    <property type="component" value="Unassembled WGS sequence"/>
</dbReference>
<organism evidence="2 3">
    <name type="scientific">Ensete ventricosum</name>
    <name type="common">Abyssinian banana</name>
    <name type="synonym">Musa ensete</name>
    <dbReference type="NCBI Taxonomy" id="4639"/>
    <lineage>
        <taxon>Eukaryota</taxon>
        <taxon>Viridiplantae</taxon>
        <taxon>Streptophyta</taxon>
        <taxon>Embryophyta</taxon>
        <taxon>Tracheophyta</taxon>
        <taxon>Spermatophyta</taxon>
        <taxon>Magnoliopsida</taxon>
        <taxon>Liliopsida</taxon>
        <taxon>Zingiberales</taxon>
        <taxon>Musaceae</taxon>
        <taxon>Ensete</taxon>
    </lineage>
</organism>
<dbReference type="PANTHER" id="PTHR34121:SF1">
    <property type="entry name" value="FILAMIN-A-INTERACTING PROTEIN 1"/>
    <property type="match status" value="1"/>
</dbReference>
<evidence type="ECO:0000256" key="1">
    <source>
        <dbReference type="SAM" id="Phobius"/>
    </source>
</evidence>
<feature type="transmembrane region" description="Helical" evidence="1">
    <location>
        <begin position="200"/>
        <end position="219"/>
    </location>
</feature>
<keyword evidence="1" id="KW-0812">Transmembrane</keyword>
<keyword evidence="1" id="KW-1133">Transmembrane helix</keyword>
<sequence>MSWLRSAVNKAVEVGGKNNLTRTVKNYADTVVHHAGQAVAGGAKIFQDRMVGTSLLDPAAPRFGLLVFFSWSRSIFLHRNDSIFIQLPLPSSSPLQSQRSRTLLCPAAVLNLLPSLPAVPSPLPPVAIPPSPHSCHATVSLSLAVASPASPMFLLCFLRLLHPICRPSLPAVLSSCTEVPLLDPLPPLPLLPSHLPIRPMQAAATVVVALLAVIAFLLFNRSLSRRSSLPFQHLPLTTAARSH</sequence>
<proteinExistence type="predicted"/>
<keyword evidence="1" id="KW-0472">Membrane</keyword>
<dbReference type="PANTHER" id="PTHR34121">
    <property type="entry name" value="MYOSIN-11"/>
    <property type="match status" value="1"/>
</dbReference>
<name>A0A426Z7F4_ENSVE</name>